<feature type="transmembrane region" description="Helical" evidence="1">
    <location>
        <begin position="63"/>
        <end position="80"/>
    </location>
</feature>
<evidence type="ECO:0000313" key="3">
    <source>
        <dbReference type="Proteomes" id="UP000003844"/>
    </source>
</evidence>
<accession>H2BXJ0</accession>
<evidence type="ECO:0000313" key="2">
    <source>
        <dbReference type="EMBL" id="EHQ02072.1"/>
    </source>
</evidence>
<name>H2BXJ0_GILLR</name>
<dbReference type="AlphaFoldDB" id="H2BXJ0"/>
<keyword evidence="3" id="KW-1185">Reference proteome</keyword>
<dbReference type="HOGENOM" id="CLU_1978362_0_0_10"/>
<dbReference type="EMBL" id="JH594606">
    <property type="protein sequence ID" value="EHQ02072.1"/>
    <property type="molecule type" value="Genomic_DNA"/>
</dbReference>
<protein>
    <submittedName>
        <fullName evidence="2">Uncharacterized protein</fullName>
    </submittedName>
</protein>
<gene>
    <name evidence="2" type="ORF">Gilli_1415</name>
</gene>
<sequence>MSRIINFYDKLFLYYYNLKKNSDDTPEYFPIIILSTAQAVNLSFIVILIFYFLRIDFSPLPEFFLVLSGGMLLFNFYLYQIRDRKEIVLQKQLRLTLFFKIASYFYILASLAAPLFLIYFINEYLM</sequence>
<keyword evidence="1" id="KW-0812">Transmembrane</keyword>
<reference evidence="3" key="1">
    <citation type="journal article" date="2012" name="Stand. Genomic Sci.">
        <title>Genome sequence of the Antarctic rhodopsins-containing flavobacterium Gillisia limnaea type strain (R-8282(T)).</title>
        <authorList>
            <person name="Riedel T."/>
            <person name="Held B."/>
            <person name="Nolan M."/>
            <person name="Lucas S."/>
            <person name="Lapidus A."/>
            <person name="Tice H."/>
            <person name="Del Rio T.G."/>
            <person name="Cheng J.F."/>
            <person name="Han C."/>
            <person name="Tapia R."/>
            <person name="Goodwin L.A."/>
            <person name="Pitluck S."/>
            <person name="Liolios K."/>
            <person name="Mavromatis K."/>
            <person name="Pagani I."/>
            <person name="Ivanova N."/>
            <person name="Mikhailova N."/>
            <person name="Pati A."/>
            <person name="Chen A."/>
            <person name="Palaniappan K."/>
            <person name="Land M."/>
            <person name="Rohde M."/>
            <person name="Tindall B.J."/>
            <person name="Detter J.C."/>
            <person name="Goker M."/>
            <person name="Bristow J."/>
            <person name="Eisen J.A."/>
            <person name="Markowitz V."/>
            <person name="Hugenholtz P."/>
            <person name="Kyrpides N.C."/>
            <person name="Klenk H.P."/>
            <person name="Woyke T."/>
        </authorList>
    </citation>
    <scope>NUCLEOTIDE SEQUENCE [LARGE SCALE GENOMIC DNA]</scope>
    <source>
        <strain evidence="3">DSM 15749 / LMG 21470 / R-8282</strain>
    </source>
</reference>
<keyword evidence="1" id="KW-1133">Transmembrane helix</keyword>
<evidence type="ECO:0000256" key="1">
    <source>
        <dbReference type="SAM" id="Phobius"/>
    </source>
</evidence>
<keyword evidence="1" id="KW-0472">Membrane</keyword>
<feature type="transmembrane region" description="Helical" evidence="1">
    <location>
        <begin position="28"/>
        <end position="51"/>
    </location>
</feature>
<dbReference type="Proteomes" id="UP000003844">
    <property type="component" value="Unassembled WGS sequence"/>
</dbReference>
<dbReference type="eggNOG" id="ENOG5033Z31">
    <property type="taxonomic scope" value="Bacteria"/>
</dbReference>
<organism evidence="2 3">
    <name type="scientific">Gillisia limnaea (strain DSM 15749 / LMG 21470 / R-8282)</name>
    <dbReference type="NCBI Taxonomy" id="865937"/>
    <lineage>
        <taxon>Bacteria</taxon>
        <taxon>Pseudomonadati</taxon>
        <taxon>Bacteroidota</taxon>
        <taxon>Flavobacteriia</taxon>
        <taxon>Flavobacteriales</taxon>
        <taxon>Flavobacteriaceae</taxon>
        <taxon>Gillisia</taxon>
    </lineage>
</organism>
<proteinExistence type="predicted"/>
<feature type="transmembrane region" description="Helical" evidence="1">
    <location>
        <begin position="101"/>
        <end position="121"/>
    </location>
</feature>